<name>A0ABS1JVV1_9BURK</name>
<protein>
    <recommendedName>
        <fullName evidence="4">Ribbon-helix-helix protein CopG domain-containing protein</fullName>
    </recommendedName>
</protein>
<accession>A0ABS1JVV1</accession>
<dbReference type="EMBL" id="JAEQND010000014">
    <property type="protein sequence ID" value="MBL0427981.1"/>
    <property type="molecule type" value="Genomic_DNA"/>
</dbReference>
<sequence>MAIQIHDEFSELFGTTVQSDRLESFVWAWLAQHGAFTSARDWVPEICRGMIAALLWLNRAVVEQIRCDLSSQIPERHLSWINGSDRQWVWITRYVTGSVLRAGSLLDAPRPQYILLEPDFAGKMPHHLVGRNRNIAGVDYWISRFFSGLDAAIACSSTMRAAWESHTRSDSVFAWLDDAHGEQKRAFFWRWLENRHSVAAWRSQFRTHEEVLLYFDELMLPSSEMELLSTKARTAWNQYLRRENCKGKQQCNFVLSDQTVRKLKILAEKHGLTRTEIVELLIDSEAKNERYISERLERKALLTTPFDETRSPPGPLSKPMSNAGA</sequence>
<proteinExistence type="predicted"/>
<gene>
    <name evidence="2" type="ORF">JI746_22935</name>
</gene>
<reference evidence="2 3" key="1">
    <citation type="journal article" date="2017" name="Int. J. Syst. Evol. Microbiol.">
        <title>Ramlibacter alkalitolerans sp. nov., alkali-tolerant bacterium isolated from soil of ginseng.</title>
        <authorList>
            <person name="Lee D.H."/>
            <person name="Cha C.J."/>
        </authorList>
    </citation>
    <scope>NUCLEOTIDE SEQUENCE [LARGE SCALE GENOMIC DNA]</scope>
    <source>
        <strain evidence="2 3">KACC 19305</strain>
    </source>
</reference>
<comment type="caution">
    <text evidence="2">The sequence shown here is derived from an EMBL/GenBank/DDBJ whole genome shotgun (WGS) entry which is preliminary data.</text>
</comment>
<dbReference type="RefSeq" id="WP_201692611.1">
    <property type="nucleotide sequence ID" value="NZ_JAEQND010000014.1"/>
</dbReference>
<evidence type="ECO:0000256" key="1">
    <source>
        <dbReference type="SAM" id="MobiDB-lite"/>
    </source>
</evidence>
<evidence type="ECO:0008006" key="4">
    <source>
        <dbReference type="Google" id="ProtNLM"/>
    </source>
</evidence>
<keyword evidence="3" id="KW-1185">Reference proteome</keyword>
<dbReference type="Proteomes" id="UP000622707">
    <property type="component" value="Unassembled WGS sequence"/>
</dbReference>
<evidence type="ECO:0000313" key="3">
    <source>
        <dbReference type="Proteomes" id="UP000622707"/>
    </source>
</evidence>
<evidence type="ECO:0000313" key="2">
    <source>
        <dbReference type="EMBL" id="MBL0427981.1"/>
    </source>
</evidence>
<organism evidence="2 3">
    <name type="scientific">Ramlibacter alkalitolerans</name>
    <dbReference type="NCBI Taxonomy" id="2039631"/>
    <lineage>
        <taxon>Bacteria</taxon>
        <taxon>Pseudomonadati</taxon>
        <taxon>Pseudomonadota</taxon>
        <taxon>Betaproteobacteria</taxon>
        <taxon>Burkholderiales</taxon>
        <taxon>Comamonadaceae</taxon>
        <taxon>Ramlibacter</taxon>
    </lineage>
</organism>
<feature type="region of interest" description="Disordered" evidence="1">
    <location>
        <begin position="303"/>
        <end position="325"/>
    </location>
</feature>